<protein>
    <recommendedName>
        <fullName evidence="2">ACB domain-containing protein</fullName>
    </recommendedName>
</protein>
<dbReference type="Gene3D" id="1.20.80.10">
    <property type="match status" value="1"/>
</dbReference>
<dbReference type="PANTHER" id="PTHR23310">
    <property type="entry name" value="ACYL-COA-BINDING PROTEIN, ACBP"/>
    <property type="match status" value="1"/>
</dbReference>
<name>A0AAW0YQG8_CHEQU</name>
<dbReference type="InterPro" id="IPR014352">
    <property type="entry name" value="FERM/acyl-CoA-bd_prot_sf"/>
</dbReference>
<dbReference type="GO" id="GO:0005737">
    <property type="term" value="C:cytoplasm"/>
    <property type="evidence" value="ECO:0007669"/>
    <property type="project" value="TreeGrafter"/>
</dbReference>
<dbReference type="EMBL" id="JARKIK010000002">
    <property type="protein sequence ID" value="KAK8753833.1"/>
    <property type="molecule type" value="Genomic_DNA"/>
</dbReference>
<accession>A0AAW0YQG8</accession>
<proteinExistence type="predicted"/>
<dbReference type="Pfam" id="PF00887">
    <property type="entry name" value="ACBP"/>
    <property type="match status" value="1"/>
</dbReference>
<keyword evidence="1" id="KW-0446">Lipid-binding</keyword>
<dbReference type="FunFam" id="1.20.80.10:FF:000010">
    <property type="entry name" value="Acyl-CoA-binding domain-containing protein 5"/>
    <property type="match status" value="1"/>
</dbReference>
<reference evidence="3 4" key="1">
    <citation type="journal article" date="2024" name="BMC Genomics">
        <title>Genome assembly of redclaw crayfish (Cherax quadricarinatus) provides insights into its immune adaptation and hypoxia tolerance.</title>
        <authorList>
            <person name="Liu Z."/>
            <person name="Zheng J."/>
            <person name="Li H."/>
            <person name="Fang K."/>
            <person name="Wang S."/>
            <person name="He J."/>
            <person name="Zhou D."/>
            <person name="Weng S."/>
            <person name="Chi M."/>
            <person name="Gu Z."/>
            <person name="He J."/>
            <person name="Li F."/>
            <person name="Wang M."/>
        </authorList>
    </citation>
    <scope>NUCLEOTIDE SEQUENCE [LARGE SCALE GENOMIC DNA]</scope>
    <source>
        <strain evidence="3">ZL_2023a</strain>
    </source>
</reference>
<feature type="non-terminal residue" evidence="3">
    <location>
        <position position="110"/>
    </location>
</feature>
<evidence type="ECO:0000313" key="3">
    <source>
        <dbReference type="EMBL" id="KAK8753833.1"/>
    </source>
</evidence>
<organism evidence="3 4">
    <name type="scientific">Cherax quadricarinatus</name>
    <name type="common">Australian red claw crayfish</name>
    <dbReference type="NCBI Taxonomy" id="27406"/>
    <lineage>
        <taxon>Eukaryota</taxon>
        <taxon>Metazoa</taxon>
        <taxon>Ecdysozoa</taxon>
        <taxon>Arthropoda</taxon>
        <taxon>Crustacea</taxon>
        <taxon>Multicrustacea</taxon>
        <taxon>Malacostraca</taxon>
        <taxon>Eumalacostraca</taxon>
        <taxon>Eucarida</taxon>
        <taxon>Decapoda</taxon>
        <taxon>Pleocyemata</taxon>
        <taxon>Astacidea</taxon>
        <taxon>Parastacoidea</taxon>
        <taxon>Parastacidae</taxon>
        <taxon>Cherax</taxon>
    </lineage>
</organism>
<gene>
    <name evidence="3" type="ORF">OTU49_017090</name>
</gene>
<evidence type="ECO:0000259" key="2">
    <source>
        <dbReference type="PROSITE" id="PS51228"/>
    </source>
</evidence>
<dbReference type="GO" id="GO:0006631">
    <property type="term" value="P:fatty acid metabolic process"/>
    <property type="evidence" value="ECO:0007669"/>
    <property type="project" value="TreeGrafter"/>
</dbReference>
<evidence type="ECO:0000313" key="4">
    <source>
        <dbReference type="Proteomes" id="UP001445076"/>
    </source>
</evidence>
<dbReference type="GO" id="GO:0019915">
    <property type="term" value="P:lipid storage"/>
    <property type="evidence" value="ECO:0007669"/>
    <property type="project" value="UniProtKB-ARBA"/>
</dbReference>
<comment type="caution">
    <text evidence="3">The sequence shown here is derived from an EMBL/GenBank/DDBJ whole genome shotgun (WGS) entry which is preliminary data.</text>
</comment>
<evidence type="ECO:0000256" key="1">
    <source>
        <dbReference type="ARBA" id="ARBA00023121"/>
    </source>
</evidence>
<dbReference type="AlphaFoldDB" id="A0AAW0YQG8"/>
<dbReference type="Proteomes" id="UP001445076">
    <property type="component" value="Unassembled WGS sequence"/>
</dbReference>
<dbReference type="GO" id="GO:0000062">
    <property type="term" value="F:fatty-acyl-CoA binding"/>
    <property type="evidence" value="ECO:0007669"/>
    <property type="project" value="InterPro"/>
</dbReference>
<dbReference type="PANTHER" id="PTHR23310:SF77">
    <property type="entry name" value="LD25952P"/>
    <property type="match status" value="1"/>
</dbReference>
<sequence length="110" mass="12884">MEELKNVIEDSLKTENYPRNSKKFKMTTEAKFQAAVRIIRSLPKDGPYQPSYDMMLKFYGLYKQAVEGPCTEPKPAFYEVVKGYKWKAWHNLGDMSKIDAMNCYVDELKK</sequence>
<dbReference type="PRINTS" id="PR00689">
    <property type="entry name" value="ACOABINDINGP"/>
</dbReference>
<dbReference type="InterPro" id="IPR035984">
    <property type="entry name" value="Acyl-CoA-binding_sf"/>
</dbReference>
<dbReference type="PROSITE" id="PS51228">
    <property type="entry name" value="ACB_2"/>
    <property type="match status" value="1"/>
</dbReference>
<keyword evidence="4" id="KW-1185">Reference proteome</keyword>
<feature type="domain" description="ACB" evidence="2">
    <location>
        <begin position="28"/>
        <end position="110"/>
    </location>
</feature>
<dbReference type="InterPro" id="IPR000582">
    <property type="entry name" value="Acyl-CoA-binding_protein"/>
</dbReference>
<dbReference type="SUPFAM" id="SSF47027">
    <property type="entry name" value="Acyl-CoA binding protein"/>
    <property type="match status" value="1"/>
</dbReference>